<comment type="caution">
    <text evidence="2">The sequence shown here is derived from an EMBL/GenBank/DDBJ whole genome shotgun (WGS) entry which is preliminary data.</text>
</comment>
<reference evidence="2" key="2">
    <citation type="submission" date="2020-09" db="EMBL/GenBank/DDBJ databases">
        <authorList>
            <person name="Sun Q."/>
            <person name="Zhou Y."/>
        </authorList>
    </citation>
    <scope>NUCLEOTIDE SEQUENCE</scope>
    <source>
        <strain evidence="2">CGMCC 1.15519</strain>
    </source>
</reference>
<keyword evidence="3" id="KW-1185">Reference proteome</keyword>
<proteinExistence type="predicted"/>
<dbReference type="Proteomes" id="UP000635071">
    <property type="component" value="Unassembled WGS sequence"/>
</dbReference>
<protein>
    <submittedName>
        <fullName evidence="2">Uncharacterized protein</fullName>
    </submittedName>
</protein>
<dbReference type="AlphaFoldDB" id="A0A916ZN40"/>
<organism evidence="2 3">
    <name type="scientific">Sandarakinorhabdus glacialis</name>
    <dbReference type="NCBI Taxonomy" id="1614636"/>
    <lineage>
        <taxon>Bacteria</taxon>
        <taxon>Pseudomonadati</taxon>
        <taxon>Pseudomonadota</taxon>
        <taxon>Alphaproteobacteria</taxon>
        <taxon>Sphingomonadales</taxon>
        <taxon>Sphingosinicellaceae</taxon>
        <taxon>Sandarakinorhabdus</taxon>
    </lineage>
</organism>
<reference evidence="2" key="1">
    <citation type="journal article" date="2014" name="Int. J. Syst. Evol. Microbiol.">
        <title>Complete genome sequence of Corynebacterium casei LMG S-19264T (=DSM 44701T), isolated from a smear-ripened cheese.</title>
        <authorList>
            <consortium name="US DOE Joint Genome Institute (JGI-PGF)"/>
            <person name="Walter F."/>
            <person name="Albersmeier A."/>
            <person name="Kalinowski J."/>
            <person name="Ruckert C."/>
        </authorList>
    </citation>
    <scope>NUCLEOTIDE SEQUENCE</scope>
    <source>
        <strain evidence="2">CGMCC 1.15519</strain>
    </source>
</reference>
<dbReference type="EMBL" id="BMJM01000003">
    <property type="protein sequence ID" value="GGE05854.1"/>
    <property type="molecule type" value="Genomic_DNA"/>
</dbReference>
<gene>
    <name evidence="2" type="ORF">GCM10011529_10300</name>
</gene>
<evidence type="ECO:0000313" key="2">
    <source>
        <dbReference type="EMBL" id="GGE05854.1"/>
    </source>
</evidence>
<sequence>MSLRTDNEGEPMTEATWNDDAMTPDIDWRMSAALENVPRGDLDVAEVTSLAGAVRAWQKLDPEHQSAATLTPEHAIRIEGVSTESFAGEAIGVLAGLLQPGHDDDETGPIAA</sequence>
<evidence type="ECO:0000313" key="3">
    <source>
        <dbReference type="Proteomes" id="UP000635071"/>
    </source>
</evidence>
<feature type="region of interest" description="Disordered" evidence="1">
    <location>
        <begin position="1"/>
        <end position="21"/>
    </location>
</feature>
<evidence type="ECO:0000256" key="1">
    <source>
        <dbReference type="SAM" id="MobiDB-lite"/>
    </source>
</evidence>
<accession>A0A916ZN40</accession>
<name>A0A916ZN40_9SPHN</name>